<dbReference type="InterPro" id="IPR044053">
    <property type="entry name" value="AsaB-like"/>
</dbReference>
<evidence type="ECO:0000313" key="3">
    <source>
        <dbReference type="Proteomes" id="UP000613580"/>
    </source>
</evidence>
<comment type="similarity">
    <text evidence="1">Belongs to the asaB hydroxylase/desaturase family.</text>
</comment>
<organism evidence="2 3">
    <name type="scientific">Mycena chlorophos</name>
    <name type="common">Agaric fungus</name>
    <name type="synonym">Agaricus chlorophos</name>
    <dbReference type="NCBI Taxonomy" id="658473"/>
    <lineage>
        <taxon>Eukaryota</taxon>
        <taxon>Fungi</taxon>
        <taxon>Dikarya</taxon>
        <taxon>Basidiomycota</taxon>
        <taxon>Agaricomycotina</taxon>
        <taxon>Agaricomycetes</taxon>
        <taxon>Agaricomycetidae</taxon>
        <taxon>Agaricales</taxon>
        <taxon>Marasmiineae</taxon>
        <taxon>Mycenaceae</taxon>
        <taxon>Mycena</taxon>
    </lineage>
</organism>
<accession>A0A8H6SQP5</accession>
<dbReference type="Proteomes" id="UP000613580">
    <property type="component" value="Unassembled WGS sequence"/>
</dbReference>
<proteinExistence type="inferred from homology"/>
<sequence length="276" mass="30819">MAPSSSNTSAAVPGVTASLNFVIPPTDGAPAYQKINAAKETGVREKNFALAAHEVTVHDLRATGTIQRTRPARHTCFSDDASIMKEYYPESVELIKKRTGAARVIIFDHTIRRRRPGQLDDSPDRRQPLAQAHLDQTPISALARVHKHVPSAELPTLLGKRFQILNLWRPIHHPAHDWPLALCDFRSFDPEDLILVSLVYPDRAGETYGVKYNSKQRWVYFSGLEPEDAILIKCYDSLQDGSAALYGPHTAFCDPKTPADAPLRESIELRALVFYN</sequence>
<name>A0A8H6SQP5_MYCCL</name>
<evidence type="ECO:0000313" key="2">
    <source>
        <dbReference type="EMBL" id="KAF7304280.1"/>
    </source>
</evidence>
<dbReference type="PANTHER" id="PTHR34598:SF3">
    <property type="entry name" value="OXIDOREDUCTASE AN1597"/>
    <property type="match status" value="1"/>
</dbReference>
<gene>
    <name evidence="2" type="ORF">HMN09_00829500</name>
</gene>
<reference evidence="2" key="1">
    <citation type="submission" date="2020-05" db="EMBL/GenBank/DDBJ databases">
        <title>Mycena genomes resolve the evolution of fungal bioluminescence.</title>
        <authorList>
            <person name="Tsai I.J."/>
        </authorList>
    </citation>
    <scope>NUCLEOTIDE SEQUENCE</scope>
    <source>
        <strain evidence="2">110903Hualien_Pintung</strain>
    </source>
</reference>
<dbReference type="EMBL" id="JACAZE010000011">
    <property type="protein sequence ID" value="KAF7304280.1"/>
    <property type="molecule type" value="Genomic_DNA"/>
</dbReference>
<evidence type="ECO:0008006" key="4">
    <source>
        <dbReference type="Google" id="ProtNLM"/>
    </source>
</evidence>
<dbReference type="GO" id="GO:0016491">
    <property type="term" value="F:oxidoreductase activity"/>
    <property type="evidence" value="ECO:0007669"/>
    <property type="project" value="InterPro"/>
</dbReference>
<comment type="caution">
    <text evidence="2">The sequence shown here is derived from an EMBL/GenBank/DDBJ whole genome shotgun (WGS) entry which is preliminary data.</text>
</comment>
<protein>
    <recommendedName>
        <fullName evidence="4">Methyltransferase</fullName>
    </recommendedName>
</protein>
<evidence type="ECO:0000256" key="1">
    <source>
        <dbReference type="ARBA" id="ARBA00023604"/>
    </source>
</evidence>
<dbReference type="NCBIfam" id="NF041278">
    <property type="entry name" value="CmcJ_NvfI_EfuI"/>
    <property type="match status" value="1"/>
</dbReference>
<dbReference type="PANTHER" id="PTHR34598">
    <property type="entry name" value="BLL6449 PROTEIN"/>
    <property type="match status" value="1"/>
</dbReference>
<dbReference type="AlphaFoldDB" id="A0A8H6SQP5"/>
<dbReference type="OrthoDB" id="412788at2759"/>
<keyword evidence="3" id="KW-1185">Reference proteome</keyword>